<dbReference type="SMART" id="SM00219">
    <property type="entry name" value="TyrKc"/>
    <property type="match status" value="1"/>
</dbReference>
<dbReference type="GO" id="GO:0004714">
    <property type="term" value="F:transmembrane receptor protein tyrosine kinase activity"/>
    <property type="evidence" value="ECO:0007669"/>
    <property type="project" value="UniProtKB-EC"/>
</dbReference>
<evidence type="ECO:0000256" key="19">
    <source>
        <dbReference type="ARBA" id="ARBA00023180"/>
    </source>
</evidence>
<comment type="caution">
    <text evidence="31">The sequence shown here is derived from an EMBL/GenBank/DDBJ whole genome shotgun (WGS) entry which is preliminary data.</text>
</comment>
<dbReference type="GO" id="GO:0005524">
    <property type="term" value="F:ATP binding"/>
    <property type="evidence" value="ECO:0007669"/>
    <property type="project" value="UniProtKB-KW"/>
</dbReference>
<evidence type="ECO:0000256" key="6">
    <source>
        <dbReference type="ARBA" id="ARBA00022679"/>
    </source>
</evidence>
<dbReference type="Pfam" id="PF13927">
    <property type="entry name" value="Ig_3"/>
    <property type="match status" value="1"/>
</dbReference>
<dbReference type="Proteomes" id="UP001165289">
    <property type="component" value="Unassembled WGS sequence"/>
</dbReference>
<dbReference type="PROSITE" id="PS00239">
    <property type="entry name" value="RECEPTOR_TYR_KIN_II"/>
    <property type="match status" value="1"/>
</dbReference>
<feature type="signal peptide" evidence="27">
    <location>
        <begin position="1"/>
        <end position="24"/>
    </location>
</feature>
<dbReference type="InterPro" id="IPR020067">
    <property type="entry name" value="Frizzled_dom"/>
</dbReference>
<keyword evidence="32" id="KW-1185">Reference proteome</keyword>
<feature type="repeat" description="ANK" evidence="23">
    <location>
        <begin position="1250"/>
        <end position="1282"/>
    </location>
</feature>
<keyword evidence="13 23" id="KW-0040">ANK repeat</keyword>
<keyword evidence="5" id="KW-0716">Sensory transduction</keyword>
<dbReference type="Gene3D" id="3.30.200.20">
    <property type="entry name" value="Phosphorylase Kinase, domain 1"/>
    <property type="match status" value="1"/>
</dbReference>
<feature type="domain" description="Protein kinase" evidence="28">
    <location>
        <begin position="599"/>
        <end position="889"/>
    </location>
</feature>
<keyword evidence="11" id="KW-0067">ATP-binding</keyword>
<evidence type="ECO:0000313" key="31">
    <source>
        <dbReference type="EMBL" id="KAI6660993.1"/>
    </source>
</evidence>
<feature type="repeat" description="ANK" evidence="23">
    <location>
        <begin position="1321"/>
        <end position="1353"/>
    </location>
</feature>
<feature type="repeat" description="ANK" evidence="23">
    <location>
        <begin position="1147"/>
        <end position="1179"/>
    </location>
</feature>
<reference evidence="31 32" key="1">
    <citation type="journal article" date="2023" name="BMC Biol.">
        <title>The compact genome of the sponge Oopsacas minuta (Hexactinellida) is lacking key metazoan core genes.</title>
        <authorList>
            <person name="Santini S."/>
            <person name="Schenkelaars Q."/>
            <person name="Jourda C."/>
            <person name="Duchesne M."/>
            <person name="Belahbib H."/>
            <person name="Rocher C."/>
            <person name="Selva M."/>
            <person name="Riesgo A."/>
            <person name="Vervoort M."/>
            <person name="Leys S.P."/>
            <person name="Kodjabachian L."/>
            <person name="Le Bivic A."/>
            <person name="Borchiellini C."/>
            <person name="Claverie J.M."/>
            <person name="Renard E."/>
        </authorList>
    </citation>
    <scope>NUCLEOTIDE SEQUENCE [LARGE SCALE GENOMIC DNA]</scope>
    <source>
        <strain evidence="31">SPO-2</strain>
    </source>
</reference>
<dbReference type="InterPro" id="IPR052076">
    <property type="entry name" value="TRP_cation_channel"/>
</dbReference>
<dbReference type="EC" id="2.7.10.1" evidence="3"/>
<evidence type="ECO:0000256" key="5">
    <source>
        <dbReference type="ARBA" id="ARBA00022606"/>
    </source>
</evidence>
<evidence type="ECO:0000256" key="13">
    <source>
        <dbReference type="ARBA" id="ARBA00023043"/>
    </source>
</evidence>
<dbReference type="SMART" id="SM00409">
    <property type="entry name" value="IG"/>
    <property type="match status" value="1"/>
</dbReference>
<organism evidence="31 32">
    <name type="scientific">Oopsacas minuta</name>
    <dbReference type="NCBI Taxonomy" id="111878"/>
    <lineage>
        <taxon>Eukaryota</taxon>
        <taxon>Metazoa</taxon>
        <taxon>Porifera</taxon>
        <taxon>Hexactinellida</taxon>
        <taxon>Hexasterophora</taxon>
        <taxon>Lyssacinosida</taxon>
        <taxon>Leucopsacidae</taxon>
        <taxon>Oopsacas</taxon>
    </lineage>
</organism>
<dbReference type="InterPro" id="IPR003599">
    <property type="entry name" value="Ig_sub"/>
</dbReference>
<feature type="domain" description="FZ" evidence="29">
    <location>
        <begin position="365"/>
        <end position="498"/>
    </location>
</feature>
<keyword evidence="14" id="KW-0406">Ion transport</keyword>
<evidence type="ECO:0000256" key="22">
    <source>
        <dbReference type="ARBA" id="ARBA00051243"/>
    </source>
</evidence>
<dbReference type="InterPro" id="IPR036790">
    <property type="entry name" value="Frizzled_dom_sf"/>
</dbReference>
<dbReference type="PROSITE" id="PS50297">
    <property type="entry name" value="ANK_REP_REGION"/>
    <property type="match status" value="7"/>
</dbReference>
<evidence type="ECO:0000256" key="17">
    <source>
        <dbReference type="ARBA" id="ARBA00023157"/>
    </source>
</evidence>
<dbReference type="InterPro" id="IPR036770">
    <property type="entry name" value="Ankyrin_rpt-contain_sf"/>
</dbReference>
<evidence type="ECO:0000256" key="2">
    <source>
        <dbReference type="ARBA" id="ARBA00004167"/>
    </source>
</evidence>
<dbReference type="InterPro" id="IPR003598">
    <property type="entry name" value="Ig_sub2"/>
</dbReference>
<dbReference type="PRINTS" id="PR00109">
    <property type="entry name" value="TYRKINASE"/>
</dbReference>
<evidence type="ECO:0000256" key="16">
    <source>
        <dbReference type="ARBA" id="ARBA00023137"/>
    </source>
</evidence>
<accession>A0AAV7KIE1</accession>
<dbReference type="InterPro" id="IPR020635">
    <property type="entry name" value="Tyr_kinase_cat_dom"/>
</dbReference>
<keyword evidence="20" id="KW-0407">Ion channel</keyword>
<feature type="repeat" description="ANK" evidence="23">
    <location>
        <begin position="1389"/>
        <end position="1421"/>
    </location>
</feature>
<keyword evidence="15 26" id="KW-0472">Membrane</keyword>
<evidence type="ECO:0000256" key="7">
    <source>
        <dbReference type="ARBA" id="ARBA00022692"/>
    </source>
</evidence>
<dbReference type="Gene3D" id="2.60.40.10">
    <property type="entry name" value="Immunoglobulins"/>
    <property type="match status" value="1"/>
</dbReference>
<dbReference type="SMART" id="SM00408">
    <property type="entry name" value="IGc2"/>
    <property type="match status" value="1"/>
</dbReference>
<evidence type="ECO:0000256" key="8">
    <source>
        <dbReference type="ARBA" id="ARBA00022737"/>
    </source>
</evidence>
<evidence type="ECO:0000256" key="15">
    <source>
        <dbReference type="ARBA" id="ARBA00023136"/>
    </source>
</evidence>
<evidence type="ECO:0000256" key="20">
    <source>
        <dbReference type="ARBA" id="ARBA00023303"/>
    </source>
</evidence>
<dbReference type="PANTHER" id="PTHR47143:SF3">
    <property type="entry name" value="PWWP DOMAIN-CONTAINING PROTEIN"/>
    <property type="match status" value="1"/>
</dbReference>
<dbReference type="GO" id="GO:1902495">
    <property type="term" value="C:transmembrane transporter complex"/>
    <property type="evidence" value="ECO:0007669"/>
    <property type="project" value="TreeGrafter"/>
</dbReference>
<feature type="transmembrane region" description="Helical" evidence="26">
    <location>
        <begin position="1655"/>
        <end position="1678"/>
    </location>
</feature>
<comment type="catalytic activity">
    <reaction evidence="22">
        <text>L-tyrosyl-[protein] + ATP = O-phospho-L-tyrosyl-[protein] + ADP + H(+)</text>
        <dbReference type="Rhea" id="RHEA:10596"/>
        <dbReference type="Rhea" id="RHEA-COMP:10136"/>
        <dbReference type="Rhea" id="RHEA-COMP:20101"/>
        <dbReference type="ChEBI" id="CHEBI:15378"/>
        <dbReference type="ChEBI" id="CHEBI:30616"/>
        <dbReference type="ChEBI" id="CHEBI:46858"/>
        <dbReference type="ChEBI" id="CHEBI:61978"/>
        <dbReference type="ChEBI" id="CHEBI:456216"/>
        <dbReference type="EC" id="2.7.10.1"/>
    </reaction>
</comment>
<feature type="transmembrane region" description="Helical" evidence="26">
    <location>
        <begin position="1749"/>
        <end position="1777"/>
    </location>
</feature>
<dbReference type="SUPFAM" id="SSF48403">
    <property type="entry name" value="Ankyrin repeat"/>
    <property type="match status" value="2"/>
</dbReference>
<dbReference type="EMBL" id="JAKMXF010000022">
    <property type="protein sequence ID" value="KAI6660993.1"/>
    <property type="molecule type" value="Genomic_DNA"/>
</dbReference>
<dbReference type="PROSITE" id="PS00109">
    <property type="entry name" value="PROTEIN_KINASE_TYR"/>
    <property type="match status" value="1"/>
</dbReference>
<evidence type="ECO:0000256" key="21">
    <source>
        <dbReference type="ARBA" id="ARBA00023319"/>
    </source>
</evidence>
<evidence type="ECO:0000256" key="9">
    <source>
        <dbReference type="ARBA" id="ARBA00022741"/>
    </source>
</evidence>
<keyword evidence="21" id="KW-0393">Immunoglobulin domain</keyword>
<gene>
    <name evidence="31" type="ORF">LOD99_13716</name>
</gene>
<evidence type="ECO:0000256" key="18">
    <source>
        <dbReference type="ARBA" id="ARBA00023170"/>
    </source>
</evidence>
<keyword evidence="10" id="KW-0418">Kinase</keyword>
<dbReference type="InterPro" id="IPR000719">
    <property type="entry name" value="Prot_kinase_dom"/>
</dbReference>
<feature type="repeat" description="ANK" evidence="23">
    <location>
        <begin position="1354"/>
        <end position="1386"/>
    </location>
</feature>
<evidence type="ECO:0000259" key="28">
    <source>
        <dbReference type="PROSITE" id="PS50011"/>
    </source>
</evidence>
<dbReference type="PROSITE" id="PS50088">
    <property type="entry name" value="ANK_REPEAT"/>
    <property type="match status" value="7"/>
</dbReference>
<evidence type="ECO:0000313" key="32">
    <source>
        <dbReference type="Proteomes" id="UP001165289"/>
    </source>
</evidence>
<dbReference type="InterPro" id="IPR011009">
    <property type="entry name" value="Kinase-like_dom_sf"/>
</dbReference>
<feature type="region of interest" description="Disordered" evidence="25">
    <location>
        <begin position="905"/>
        <end position="925"/>
    </location>
</feature>
<dbReference type="SUPFAM" id="SSF48726">
    <property type="entry name" value="Immunoglobulin"/>
    <property type="match status" value="1"/>
</dbReference>
<dbReference type="GO" id="GO:0005216">
    <property type="term" value="F:monoatomic ion channel activity"/>
    <property type="evidence" value="ECO:0007669"/>
    <property type="project" value="InterPro"/>
</dbReference>
<dbReference type="InterPro" id="IPR008266">
    <property type="entry name" value="Tyr_kinase_AS"/>
</dbReference>
<dbReference type="InterPro" id="IPR001245">
    <property type="entry name" value="Ser-Thr/Tyr_kinase_cat_dom"/>
</dbReference>
<keyword evidence="7 26" id="KW-0812">Transmembrane</keyword>
<name>A0AAV7KIE1_9METZ</name>
<dbReference type="Gene3D" id="1.25.40.20">
    <property type="entry name" value="Ankyrin repeat-containing domain"/>
    <property type="match status" value="4"/>
</dbReference>
<comment type="caution">
    <text evidence="24">Lacks conserved residue(s) required for the propagation of feature annotation.</text>
</comment>
<feature type="repeat" description="ANK" evidence="23">
    <location>
        <begin position="974"/>
        <end position="1006"/>
    </location>
</feature>
<evidence type="ECO:0000256" key="23">
    <source>
        <dbReference type="PROSITE-ProRule" id="PRU00023"/>
    </source>
</evidence>
<dbReference type="Pfam" id="PF00520">
    <property type="entry name" value="Ion_trans"/>
    <property type="match status" value="1"/>
</dbReference>
<keyword evidence="18 31" id="KW-0675">Receptor</keyword>
<dbReference type="FunFam" id="1.10.510.10:FF:000554">
    <property type="entry name" value="Predicted protein"/>
    <property type="match status" value="1"/>
</dbReference>
<comment type="subcellular location">
    <subcellularLocation>
        <location evidence="1">Membrane</location>
        <topology evidence="1">Multi-pass membrane protein</topology>
    </subcellularLocation>
    <subcellularLocation>
        <location evidence="2">Membrane</location>
        <topology evidence="2">Single-pass membrane protein</topology>
    </subcellularLocation>
</comment>
<evidence type="ECO:0000256" key="26">
    <source>
        <dbReference type="SAM" id="Phobius"/>
    </source>
</evidence>
<keyword evidence="6" id="KW-0808">Transferase</keyword>
<dbReference type="InterPro" id="IPR002110">
    <property type="entry name" value="Ankyrin_rpt"/>
</dbReference>
<dbReference type="PROSITE" id="PS50835">
    <property type="entry name" value="IG_LIKE"/>
    <property type="match status" value="1"/>
</dbReference>
<dbReference type="PROSITE" id="PS50038">
    <property type="entry name" value="FZ"/>
    <property type="match status" value="1"/>
</dbReference>
<dbReference type="PROSITE" id="PS50011">
    <property type="entry name" value="PROTEIN_KINASE_DOM"/>
    <property type="match status" value="1"/>
</dbReference>
<feature type="transmembrane region" description="Helical" evidence="26">
    <location>
        <begin position="1690"/>
        <end position="1713"/>
    </location>
</feature>
<protein>
    <recommendedName>
        <fullName evidence="3">receptor protein-tyrosine kinase</fullName>
        <ecNumber evidence="3">2.7.10.1</ecNumber>
    </recommendedName>
</protein>
<proteinExistence type="predicted"/>
<dbReference type="InterPro" id="IPR002011">
    <property type="entry name" value="Tyr_kinase_rcpt_2_CS"/>
</dbReference>
<dbReference type="GO" id="GO:0007169">
    <property type="term" value="P:cell surface receptor protein tyrosine kinase signaling pathway"/>
    <property type="evidence" value="ECO:0007669"/>
    <property type="project" value="InterPro"/>
</dbReference>
<dbReference type="Gene3D" id="1.10.2000.10">
    <property type="entry name" value="Frizzled cysteine-rich domain"/>
    <property type="match status" value="1"/>
</dbReference>
<keyword evidence="12 26" id="KW-1133">Transmembrane helix</keyword>
<evidence type="ECO:0000256" key="25">
    <source>
        <dbReference type="SAM" id="MobiDB-lite"/>
    </source>
</evidence>
<sequence length="1988" mass="224794">MKLIPPFFLVVLLQLFSLFDIVRSEKIFPERTLEVLINEPFSLSFKILTDVDVDFIWNYKIYSQDSIISDTNENFNITNTQGPSKGDSEWKNSTLTGFFNATGAYLVTCVLPGTLGNSFTLVTVVDTASTTYVYTTDPSTQTPIDDANIKKSPPKPSAFDLSSPTQGDVILNWEVFPHNGPHCLTFFNISYRFWSSSSEGPNSLEWLYLEQRVLNIIDEKAGSYSYTLSGLSLGDNIQFRILSFCSINGESKFKVSNEILVEEHVAATIYSFPESRNVTEGESIVLNCNAYGYPDPEFEWFKALTISGNFEDAVNIHDGNTLIFDTVSTSDEGLYFCRSYNRPNGTITSDRKGIKLNVNPVITVEPVSSCAIVTMNECSPFLNNTPSYYSQSAELDDQAYALKNLLLSLTSSNEFDPCYRAGMTYLCNNLFRRCTPTDDPIRIVSPFDDYCKADCLDFWYSNCKEAWNMFSVSDLYRGFPWVHECNDITSSPETCVPLGIKAILSLDLITTSEGVTEGPQPTESSTLPLIIGIIIIFVVIVVIVIGIIVLCVMYYRQVNKPQFCSSKFTESKVAENQFYLPFNTKTTMTDRKEFPRSAVRFLRKLGQGQFGSVDLAEAKSIIPGEKVTLIAVKTLHDGATMKNRMDFEREADIMLRFDHPNILQLLGVSFKDKSAPLCLLFEYMEKGDLNNYLRGCASSYIKRFNNIPCPARSRTESELSDDPPVLSASDLVNISNQIASGMHYLAMRSFVHRDLATRNCLVGKNLVVKIGDFGMSKDVYKSDYYRIGKEALLPIKWMAPEAIMYGKATIQTDIWSFGVLMWEVFSFAMQPWYGFTNEQVIEKVKGGEILSKPDNCPQLIYSLMLECWDMDPGKRINFESILQRLSSWRVSSTESTSLPDIEIDASDPFDDDNPQLNLDPQTDEDQTPLHFAAKNVIKPDEDYEQGEAGGESSVLSCLRLLLINDAMKDKKDKYGMTPMHYACLRGNVEGVRTLLEFGADPWKEDEQSQNCLHIAAYYGFKEIIELILKIPGNVFASDFEDETAFHLCATEGHVNVLGQLFLHINFRKEGLNILSKRDVDDNSVLHCAVMSGSQEAVRMCITQKFTGMERNTSGASPLHLAAQLGHIEIATMLLENVNVKVNCIDNESATPLHYAARNNRVDMISFLIKRGASVNRTNNASNTPFIIGAIWGYTKVCVRLLKDRICNPLLLDRNGKSALFYSVEEGHLELLEALLQDKRIQKSINEHGNRDNTVLHVAAEKGFHKIVQILLKNGAHVVERNEDEATPLHEAAKSGKAKVIEVIAKSRPGLISDLVADEDENSNQPLHLAAEGGHLHSAQLLLSNGANVSAINGLKLTPLHLAANNGHDVIVRLLVEEDASIDCLDTKTHGAAPLHLACEKGRYECVKILLENDASITVTNHKGETPLDMAIEADEKDCVELFLNHPKFESCLMNYGEDGNSPLRKMIKKMPDLTLTLFNRWTTDNSTRENVDYRDSQYEVKFDLRFLDDMEAYQKNVIHRQEHGGETKRHIEVVKDVEMPWHLNFRPSLLNIDNHPLYLVAQSGHTKLINHPIVTSILNSKWNRVGRFLYYPNLFLYLLLVIGLTMFVWFYPNPRDRRFISPFPCSVSNDSTTCNMYGFTGSWFTGITIHAGQTIAIVTIISILAIMRIIIEVIQFILNPISYITSFENVLEMAGHILILLFMVDPIYAFYCASLPYDWPWQCGIFAVFLTWINFFVSMKRFPLIGIYILMYVDILFTFLKIVVMALFFLVAFGMAFYMSLLQENRGCYAFSNPLKALLKTLTMTTGEFEYDSIFEDPSQPLFYYVSAIIMWVIFIVMMPILLMNLLVGLAVDDIKGVQENAELKRFEMQVVLVLNTEAKLPYGIRKLFMITTQYLKPNNLDYVDLIKFKVFPFLFENKLTCEKIRSALIQEPSQLDELAEETYQIKEQLNGVKDQCDDLQERTQKMEQILLLLATKLATKQELDALD</sequence>
<evidence type="ECO:0000259" key="29">
    <source>
        <dbReference type="PROSITE" id="PS50038"/>
    </source>
</evidence>
<dbReference type="InterPro" id="IPR005821">
    <property type="entry name" value="Ion_trans_dom"/>
</dbReference>
<feature type="transmembrane region" description="Helical" evidence="26">
    <location>
        <begin position="1588"/>
        <end position="1611"/>
    </location>
</feature>
<keyword evidence="27" id="KW-0732">Signal</keyword>
<keyword evidence="9" id="KW-0547">Nucleotide-binding</keyword>
<evidence type="ECO:0000259" key="30">
    <source>
        <dbReference type="PROSITE" id="PS50835"/>
    </source>
</evidence>
<dbReference type="Pfam" id="PF07714">
    <property type="entry name" value="PK_Tyr_Ser-Thr"/>
    <property type="match status" value="1"/>
</dbReference>
<keyword evidence="8" id="KW-0677">Repeat</keyword>
<dbReference type="SUPFAM" id="SSF56112">
    <property type="entry name" value="Protein kinase-like (PK-like)"/>
    <property type="match status" value="1"/>
</dbReference>
<evidence type="ECO:0000256" key="27">
    <source>
        <dbReference type="SAM" id="SignalP"/>
    </source>
</evidence>
<evidence type="ECO:0000256" key="1">
    <source>
        <dbReference type="ARBA" id="ARBA00004141"/>
    </source>
</evidence>
<evidence type="ECO:0000256" key="3">
    <source>
        <dbReference type="ARBA" id="ARBA00011902"/>
    </source>
</evidence>
<feature type="transmembrane region" description="Helical" evidence="26">
    <location>
        <begin position="529"/>
        <end position="555"/>
    </location>
</feature>
<dbReference type="PRINTS" id="PR01415">
    <property type="entry name" value="ANKYRIN"/>
</dbReference>
<feature type="transmembrane region" description="Helical" evidence="26">
    <location>
        <begin position="1822"/>
        <end position="1848"/>
    </location>
</feature>
<evidence type="ECO:0000256" key="10">
    <source>
        <dbReference type="ARBA" id="ARBA00022777"/>
    </source>
</evidence>
<feature type="chain" id="PRO_5043586007" description="receptor protein-tyrosine kinase" evidence="27">
    <location>
        <begin position="25"/>
        <end position="1988"/>
    </location>
</feature>
<feature type="repeat" description="ANK" evidence="23">
    <location>
        <begin position="1113"/>
        <end position="1136"/>
    </location>
</feature>
<evidence type="ECO:0000256" key="24">
    <source>
        <dbReference type="PROSITE-ProRule" id="PRU00090"/>
    </source>
</evidence>
<evidence type="ECO:0000256" key="12">
    <source>
        <dbReference type="ARBA" id="ARBA00022989"/>
    </source>
</evidence>
<keyword evidence="19" id="KW-0325">Glycoprotein</keyword>
<evidence type="ECO:0000256" key="4">
    <source>
        <dbReference type="ARBA" id="ARBA00022448"/>
    </source>
</evidence>
<feature type="domain" description="Ig-like" evidence="30">
    <location>
        <begin position="267"/>
        <end position="348"/>
    </location>
</feature>
<dbReference type="Gene3D" id="1.10.510.10">
    <property type="entry name" value="Transferase(Phosphotransferase) domain 1"/>
    <property type="match status" value="1"/>
</dbReference>
<keyword evidence="17" id="KW-1015">Disulfide bond</keyword>
<keyword evidence="4" id="KW-0813">Transport</keyword>
<evidence type="ECO:0000256" key="11">
    <source>
        <dbReference type="ARBA" id="ARBA00022840"/>
    </source>
</evidence>
<keyword evidence="16" id="KW-0829">Tyrosine-protein kinase</keyword>
<dbReference type="PANTHER" id="PTHR47143">
    <property type="entry name" value="TRANSIENT RECEPTOR POTENTIAL CATION CHANNEL PROTEIN PAINLESS"/>
    <property type="match status" value="1"/>
</dbReference>
<dbReference type="Pfam" id="PF12796">
    <property type="entry name" value="Ank_2"/>
    <property type="match status" value="4"/>
</dbReference>
<dbReference type="SMART" id="SM00248">
    <property type="entry name" value="ANK"/>
    <property type="match status" value="15"/>
</dbReference>
<dbReference type="InterPro" id="IPR036179">
    <property type="entry name" value="Ig-like_dom_sf"/>
</dbReference>
<evidence type="ECO:0000256" key="14">
    <source>
        <dbReference type="ARBA" id="ARBA00023065"/>
    </source>
</evidence>
<dbReference type="InterPro" id="IPR013783">
    <property type="entry name" value="Ig-like_fold"/>
</dbReference>
<dbReference type="InterPro" id="IPR007110">
    <property type="entry name" value="Ig-like_dom"/>
</dbReference>